<evidence type="ECO:0000256" key="1">
    <source>
        <dbReference type="ARBA" id="ARBA00010233"/>
    </source>
</evidence>
<proteinExistence type="inferred from homology"/>
<dbReference type="Pfam" id="PF02016">
    <property type="entry name" value="Peptidase_S66"/>
    <property type="match status" value="1"/>
</dbReference>
<dbReference type="SUPFAM" id="SSF141986">
    <property type="entry name" value="LD-carboxypeptidase A C-terminal domain-like"/>
    <property type="match status" value="1"/>
</dbReference>
<dbReference type="Gene3D" id="3.40.50.10740">
    <property type="entry name" value="Class I glutamine amidotransferase-like"/>
    <property type="match status" value="1"/>
</dbReference>
<dbReference type="EMBL" id="CP051177">
    <property type="protein sequence ID" value="QKX52352.1"/>
    <property type="molecule type" value="Genomic_DNA"/>
</dbReference>
<evidence type="ECO:0000256" key="3">
    <source>
        <dbReference type="PIRSR" id="PIRSR028757-1"/>
    </source>
</evidence>
<gene>
    <name evidence="6" type="ORF">HF394_18215</name>
</gene>
<dbReference type="CDD" id="cd07062">
    <property type="entry name" value="Peptidase_S66_mccF_like"/>
    <property type="match status" value="1"/>
</dbReference>
<feature type="active site" description="Charge relay system" evidence="3">
    <location>
        <position position="240"/>
    </location>
</feature>
<reference evidence="6 7" key="1">
    <citation type="submission" date="2020-04" db="EMBL/GenBank/DDBJ databases">
        <authorList>
            <person name="Pajer P."/>
            <person name="Broz P."/>
        </authorList>
    </citation>
    <scope>NUCLEOTIDE SEQUENCE [LARGE SCALE GENOMIC DNA]</scope>
    <source>
        <strain evidence="7">NRL-ATB46093</strain>
    </source>
</reference>
<dbReference type="PIRSF" id="PIRSF028757">
    <property type="entry name" value="LD-carboxypeptidase"/>
    <property type="match status" value="1"/>
</dbReference>
<keyword evidence="7" id="KW-1185">Reference proteome</keyword>
<accession>A0A7H8QFM5</accession>
<feature type="domain" description="LD-carboxypeptidase N-terminal" evidence="4">
    <location>
        <begin position="12"/>
        <end position="129"/>
    </location>
</feature>
<dbReference type="SUPFAM" id="SSF52317">
    <property type="entry name" value="Class I glutamine amidotransferase-like"/>
    <property type="match status" value="1"/>
</dbReference>
<dbReference type="Gene3D" id="3.50.30.60">
    <property type="entry name" value="LD-carboxypeptidase A C-terminal domain-like"/>
    <property type="match status" value="1"/>
</dbReference>
<keyword evidence="6" id="KW-0645">Protease</keyword>
<dbReference type="InterPro" id="IPR040449">
    <property type="entry name" value="Peptidase_S66_N"/>
</dbReference>
<name>A0A7H8QFM5_9BACL</name>
<dbReference type="Pfam" id="PF17676">
    <property type="entry name" value="Peptidase_S66C"/>
    <property type="match status" value="1"/>
</dbReference>
<keyword evidence="6" id="KW-0121">Carboxypeptidase</keyword>
<evidence type="ECO:0000256" key="2">
    <source>
        <dbReference type="ARBA" id="ARBA00022801"/>
    </source>
</evidence>
<dbReference type="InterPro" id="IPR040921">
    <property type="entry name" value="Peptidase_S66C"/>
</dbReference>
<dbReference type="Proteomes" id="UP000509222">
    <property type="component" value="Chromosome"/>
</dbReference>
<dbReference type="InterPro" id="IPR027461">
    <property type="entry name" value="Carboxypeptidase_A_C_sf"/>
</dbReference>
<feature type="domain" description="LD-carboxypeptidase C-terminal" evidence="5">
    <location>
        <begin position="200"/>
        <end position="321"/>
    </location>
</feature>
<comment type="similarity">
    <text evidence="1">Belongs to the peptidase S66 family.</text>
</comment>
<evidence type="ECO:0000313" key="6">
    <source>
        <dbReference type="EMBL" id="QKX52352.1"/>
    </source>
</evidence>
<sequence>MIRYPDRTIETIGVTAPSSGVAPDMHGVLKKSIERLEERGFKLTVGDTAWTQQEAKSAPAEARAEELMNMLSDPAIDLVMPPWGGELLVEILEFLDFSKVELKWIMGYSDISMLLLAVTLNTGYATAHGGNLVDLRGPESDDTTAKWLDVLQTKSGESITQVSSEKYQKEWDFENPTPVIFNLTEPTEWKTVSGEAEQFTGRLLGGCIDVIRHLIGTPYGDVNAFRERHIPDEPVVWYLENCEMNVADLKRSLTQMKYAGWFNHISGIVFGRSPANQEIGGYTVEKMYEDLSDELGVPIAYDIDLGHIPPQIIFVNGAYTTIDVADGKGKVQIEFK</sequence>
<organism evidence="6 7">
    <name type="scientific">Planococcus glaciei</name>
    <dbReference type="NCBI Taxonomy" id="459472"/>
    <lineage>
        <taxon>Bacteria</taxon>
        <taxon>Bacillati</taxon>
        <taxon>Bacillota</taxon>
        <taxon>Bacilli</taxon>
        <taxon>Bacillales</taxon>
        <taxon>Caryophanaceae</taxon>
        <taxon>Planococcus</taxon>
    </lineage>
</organism>
<dbReference type="PANTHER" id="PTHR30237:SF5">
    <property type="entry name" value="CARBOXYPEPTIDASE VC_A0337-RELATED"/>
    <property type="match status" value="1"/>
</dbReference>
<dbReference type="InterPro" id="IPR027478">
    <property type="entry name" value="LdcA_N"/>
</dbReference>
<keyword evidence="2" id="KW-0378">Hydrolase</keyword>
<evidence type="ECO:0000259" key="5">
    <source>
        <dbReference type="Pfam" id="PF17676"/>
    </source>
</evidence>
<evidence type="ECO:0000313" key="7">
    <source>
        <dbReference type="Proteomes" id="UP000509222"/>
    </source>
</evidence>
<dbReference type="AlphaFoldDB" id="A0A7H8QFM5"/>
<dbReference type="GO" id="GO:0004180">
    <property type="term" value="F:carboxypeptidase activity"/>
    <property type="evidence" value="ECO:0007669"/>
    <property type="project" value="UniProtKB-KW"/>
</dbReference>
<feature type="active site" description="Charge relay system" evidence="3">
    <location>
        <position position="307"/>
    </location>
</feature>
<protein>
    <submittedName>
        <fullName evidence="6">LD-carboxypeptidase</fullName>
    </submittedName>
</protein>
<reference evidence="7" key="2">
    <citation type="submission" date="2020-06" db="EMBL/GenBank/DDBJ databases">
        <title>Isolation of Planomicrobium glaciei.</title>
        <authorList>
            <person name="Malisova L."/>
            <person name="Safrankova R."/>
            <person name="Jakubu V."/>
            <person name="Spanelova P."/>
        </authorList>
    </citation>
    <scope>NUCLEOTIDE SEQUENCE [LARGE SCALE GENOMIC DNA]</scope>
    <source>
        <strain evidence="7">NRL-ATB46093</strain>
    </source>
</reference>
<feature type="active site" description="Nucleophile" evidence="3">
    <location>
        <position position="109"/>
    </location>
</feature>
<dbReference type="InterPro" id="IPR029062">
    <property type="entry name" value="Class_I_gatase-like"/>
</dbReference>
<evidence type="ECO:0000259" key="4">
    <source>
        <dbReference type="Pfam" id="PF02016"/>
    </source>
</evidence>
<dbReference type="RefSeq" id="WP_176295045.1">
    <property type="nucleotide sequence ID" value="NZ_CP051177.1"/>
</dbReference>
<dbReference type="PANTHER" id="PTHR30237">
    <property type="entry name" value="MURAMOYLTETRAPEPTIDE CARBOXYPEPTIDASE"/>
    <property type="match status" value="1"/>
</dbReference>
<dbReference type="InterPro" id="IPR003507">
    <property type="entry name" value="S66_fam"/>
</dbReference>